<dbReference type="Pfam" id="PF03446">
    <property type="entry name" value="NAD_binding_2"/>
    <property type="match status" value="1"/>
</dbReference>
<dbReference type="GO" id="GO:0051287">
    <property type="term" value="F:NAD binding"/>
    <property type="evidence" value="ECO:0007669"/>
    <property type="project" value="InterPro"/>
</dbReference>
<dbReference type="SUPFAM" id="SSF53756">
    <property type="entry name" value="UDP-Glycosyltransferase/glycogen phosphorylase"/>
    <property type="match status" value="1"/>
</dbReference>
<comment type="similarity">
    <text evidence="1">Belongs to the HIBADH-related family. NP60 subfamily.</text>
</comment>
<dbReference type="STRING" id="1036611.A0A1L9PIX7"/>
<reference evidence="7" key="1">
    <citation type="journal article" date="2017" name="Genome Biol.">
        <title>Comparative genomics reveals high biological diversity and specific adaptations in the industrially and medically important fungal genus Aspergillus.</title>
        <authorList>
            <person name="de Vries R.P."/>
            <person name="Riley R."/>
            <person name="Wiebenga A."/>
            <person name="Aguilar-Osorio G."/>
            <person name="Amillis S."/>
            <person name="Uchima C.A."/>
            <person name="Anderluh G."/>
            <person name="Asadollahi M."/>
            <person name="Askin M."/>
            <person name="Barry K."/>
            <person name="Battaglia E."/>
            <person name="Bayram O."/>
            <person name="Benocci T."/>
            <person name="Braus-Stromeyer S.A."/>
            <person name="Caldana C."/>
            <person name="Canovas D."/>
            <person name="Cerqueira G.C."/>
            <person name="Chen F."/>
            <person name="Chen W."/>
            <person name="Choi C."/>
            <person name="Clum A."/>
            <person name="Dos Santos R.A."/>
            <person name="Damasio A.R."/>
            <person name="Diallinas G."/>
            <person name="Emri T."/>
            <person name="Fekete E."/>
            <person name="Flipphi M."/>
            <person name="Freyberg S."/>
            <person name="Gallo A."/>
            <person name="Gournas C."/>
            <person name="Habgood R."/>
            <person name="Hainaut M."/>
            <person name="Harispe M.L."/>
            <person name="Henrissat B."/>
            <person name="Hilden K.S."/>
            <person name="Hope R."/>
            <person name="Hossain A."/>
            <person name="Karabika E."/>
            <person name="Karaffa L."/>
            <person name="Karanyi Z."/>
            <person name="Krasevec N."/>
            <person name="Kuo A."/>
            <person name="Kusch H."/>
            <person name="LaButti K."/>
            <person name="Lagendijk E.L."/>
            <person name="Lapidus A."/>
            <person name="Levasseur A."/>
            <person name="Lindquist E."/>
            <person name="Lipzen A."/>
            <person name="Logrieco A.F."/>
            <person name="MacCabe A."/>
            <person name="Maekelae M.R."/>
            <person name="Malavazi I."/>
            <person name="Melin P."/>
            <person name="Meyer V."/>
            <person name="Mielnichuk N."/>
            <person name="Miskei M."/>
            <person name="Molnar A.P."/>
            <person name="Mule G."/>
            <person name="Ngan C.Y."/>
            <person name="Orejas M."/>
            <person name="Orosz E."/>
            <person name="Ouedraogo J.P."/>
            <person name="Overkamp K.M."/>
            <person name="Park H.-S."/>
            <person name="Perrone G."/>
            <person name="Piumi F."/>
            <person name="Punt P.J."/>
            <person name="Ram A.F."/>
            <person name="Ramon A."/>
            <person name="Rauscher S."/>
            <person name="Record E."/>
            <person name="Riano-Pachon D.M."/>
            <person name="Robert V."/>
            <person name="Roehrig J."/>
            <person name="Ruller R."/>
            <person name="Salamov A."/>
            <person name="Salih N.S."/>
            <person name="Samson R.A."/>
            <person name="Sandor E."/>
            <person name="Sanguinetti M."/>
            <person name="Schuetze T."/>
            <person name="Sepcic K."/>
            <person name="Shelest E."/>
            <person name="Sherlock G."/>
            <person name="Sophianopoulou V."/>
            <person name="Squina F.M."/>
            <person name="Sun H."/>
            <person name="Susca A."/>
            <person name="Todd R.B."/>
            <person name="Tsang A."/>
            <person name="Unkles S.E."/>
            <person name="van de Wiele N."/>
            <person name="van Rossen-Uffink D."/>
            <person name="Oliveira J.V."/>
            <person name="Vesth T.C."/>
            <person name="Visser J."/>
            <person name="Yu J.-H."/>
            <person name="Zhou M."/>
            <person name="Andersen M.R."/>
            <person name="Archer D.B."/>
            <person name="Baker S.E."/>
            <person name="Benoit I."/>
            <person name="Brakhage A.A."/>
            <person name="Braus G.H."/>
            <person name="Fischer R."/>
            <person name="Frisvad J.C."/>
            <person name="Goldman G.H."/>
            <person name="Houbraken J."/>
            <person name="Oakley B."/>
            <person name="Pocsi I."/>
            <person name="Scazzocchio C."/>
            <person name="Seiboth B."/>
            <person name="vanKuyk P.A."/>
            <person name="Wortman J."/>
            <person name="Dyer P.S."/>
            <person name="Grigoriev I.V."/>
        </authorList>
    </citation>
    <scope>NUCLEOTIDE SEQUENCE [LARGE SCALE GENOMIC DNA]</scope>
    <source>
        <strain evidence="7">CBS 583.65</strain>
    </source>
</reference>
<dbReference type="Proteomes" id="UP000184073">
    <property type="component" value="Unassembled WGS sequence"/>
</dbReference>
<dbReference type="Gene3D" id="3.40.50.720">
    <property type="entry name" value="NAD(P)-binding Rossmann-like Domain"/>
    <property type="match status" value="1"/>
</dbReference>
<evidence type="ECO:0000313" key="6">
    <source>
        <dbReference type="EMBL" id="OJJ01479.1"/>
    </source>
</evidence>
<dbReference type="InterPro" id="IPR029154">
    <property type="entry name" value="HIBADH-like_NADP-bd"/>
</dbReference>
<dbReference type="GO" id="GO:0016758">
    <property type="term" value="F:hexosyltransferase activity"/>
    <property type="evidence" value="ECO:0007669"/>
    <property type="project" value="UniProtKB-ARBA"/>
</dbReference>
<dbReference type="InterPro" id="IPR002213">
    <property type="entry name" value="UDP_glucos_trans"/>
</dbReference>
<dbReference type="OrthoDB" id="5835829at2759"/>
<dbReference type="EMBL" id="KV878128">
    <property type="protein sequence ID" value="OJJ01479.1"/>
    <property type="molecule type" value="Genomic_DNA"/>
</dbReference>
<dbReference type="VEuPathDB" id="FungiDB:ASPVEDRAFT_52409"/>
<evidence type="ECO:0000256" key="2">
    <source>
        <dbReference type="ARBA" id="ARBA00022679"/>
    </source>
</evidence>
<evidence type="ECO:0000256" key="1">
    <source>
        <dbReference type="ARBA" id="ARBA00007598"/>
    </source>
</evidence>
<dbReference type="GO" id="GO:0008194">
    <property type="term" value="F:UDP-glycosyltransferase activity"/>
    <property type="evidence" value="ECO:0007669"/>
    <property type="project" value="InterPro"/>
</dbReference>
<dbReference type="SUPFAM" id="SSF51735">
    <property type="entry name" value="NAD(P)-binding Rossmann-fold domains"/>
    <property type="match status" value="1"/>
</dbReference>
<dbReference type="CDD" id="cd03784">
    <property type="entry name" value="GT1_Gtf-like"/>
    <property type="match status" value="1"/>
</dbReference>
<dbReference type="InterPro" id="IPR036291">
    <property type="entry name" value="NAD(P)-bd_dom_sf"/>
</dbReference>
<dbReference type="RefSeq" id="XP_040667241.1">
    <property type="nucleotide sequence ID" value="XM_040814630.1"/>
</dbReference>
<sequence length="788" mass="84900">MATQTVLFLTNKELGQATAVLTVAHEFLIRQSYTVHIASFPQLENAVSQLNSQAVALTQSTSIPAAIFHSLPGRCMVDAATATMPLSDSFAAHQIGFFGALDSYPKLFEFMAPWTGDEYIAVYQRCVEIIKKVNPSIVVVEPLLAQAIDACRQLGCKYAVLSPNTAKDHVIQPMLGNLWKYPILSSGYPFPVPWKYILPNALLAINAAIKMARSPAIKAINDRRHAEGIEGPYPIMATSEGNPVQLLLASHAEIDFPCVVPGHITRCGPILRPHRPLSDENPGLAKWLAQRPTVLVNLGSNVCFNSEQARNFAHGVRTLLDARPDVQVLWKLKVDRDNDAADWVPMSLKSIFAEVTSGRVRIEEWLPVEPISILQSGNVCCMVHHGGANSYNEAIRAGVPQIVIPVWYDTYEYAARVEYFGVGVWGTKQTAPAINGLELGDAFLRILHGEEASTIQEKAKTIASKLGPVEGRMASETVAWIGLGNIGRGMSRNIALKGPQQSPLILYNRTTSKAEAFAASLTSEKPQSAIAASSLPAAIKDASITFICVGDDAALDQIISTIISDASLSIKDKIIVDCSTVHPDTSRRTHTTLASHGSTFIACPVFGAPNAADAGQMVVVPAGSPEAINRIQPFLVGVTSKAVLDLGPESVDDVGRASLMKVLGNTFILNTVETLAEGMVVAEKSGLGTDAYKQWVSTMFPGPFAKYAERMTSGDYFKREEPLFAVDLARKDLRHAANLAGASGMTLPSVKVTDDYLKVVKEESGEKGDIAGVYGAIRKGAGLRFANQ</sequence>
<feature type="domain" description="Erythromycin biosynthesis protein CIII-like C-terminal" evidence="4">
    <location>
        <begin position="358"/>
        <end position="430"/>
    </location>
</feature>
<keyword evidence="2" id="KW-0808">Transferase</keyword>
<dbReference type="InterPro" id="IPR051265">
    <property type="entry name" value="HIBADH-related_NP60_sf"/>
</dbReference>
<dbReference type="InterPro" id="IPR008927">
    <property type="entry name" value="6-PGluconate_DH-like_C_sf"/>
</dbReference>
<dbReference type="Gene3D" id="1.10.1040.10">
    <property type="entry name" value="N-(1-d-carboxylethyl)-l-norvaline Dehydrogenase, domain 2"/>
    <property type="match status" value="1"/>
</dbReference>
<protein>
    <submittedName>
        <fullName evidence="6">Uncharacterized protein</fullName>
    </submittedName>
</protein>
<dbReference type="Gene3D" id="3.40.50.2000">
    <property type="entry name" value="Glycogen Phosphorylase B"/>
    <property type="match status" value="2"/>
</dbReference>
<feature type="domain" description="6-phosphogluconate dehydrogenase NADP-binding" evidence="3">
    <location>
        <begin position="477"/>
        <end position="640"/>
    </location>
</feature>
<organism evidence="6 7">
    <name type="scientific">Aspergillus versicolor CBS 583.65</name>
    <dbReference type="NCBI Taxonomy" id="1036611"/>
    <lineage>
        <taxon>Eukaryota</taxon>
        <taxon>Fungi</taxon>
        <taxon>Dikarya</taxon>
        <taxon>Ascomycota</taxon>
        <taxon>Pezizomycotina</taxon>
        <taxon>Eurotiomycetes</taxon>
        <taxon>Eurotiomycetidae</taxon>
        <taxon>Eurotiales</taxon>
        <taxon>Aspergillaceae</taxon>
        <taxon>Aspergillus</taxon>
        <taxon>Aspergillus subgen. Nidulantes</taxon>
    </lineage>
</organism>
<feature type="domain" description="3-hydroxyisobutyrate dehydrogenase-like NAD-binding" evidence="5">
    <location>
        <begin position="655"/>
        <end position="774"/>
    </location>
</feature>
<proteinExistence type="inferred from homology"/>
<accession>A0A1L9PIX7</accession>
<gene>
    <name evidence="6" type="ORF">ASPVEDRAFT_52409</name>
</gene>
<evidence type="ECO:0000259" key="3">
    <source>
        <dbReference type="Pfam" id="PF03446"/>
    </source>
</evidence>
<evidence type="ECO:0000313" key="7">
    <source>
        <dbReference type="Proteomes" id="UP000184073"/>
    </source>
</evidence>
<dbReference type="Pfam" id="PF14833">
    <property type="entry name" value="NAD_binding_11"/>
    <property type="match status" value="1"/>
</dbReference>
<dbReference type="PANTHER" id="PTHR43580">
    <property type="entry name" value="OXIDOREDUCTASE GLYR1-RELATED"/>
    <property type="match status" value="1"/>
</dbReference>
<dbReference type="InterPro" id="IPR006115">
    <property type="entry name" value="6PGDH_NADP-bd"/>
</dbReference>
<dbReference type="InterPro" id="IPR013328">
    <property type="entry name" value="6PGD_dom2"/>
</dbReference>
<dbReference type="SUPFAM" id="SSF48179">
    <property type="entry name" value="6-phosphogluconate dehydrogenase C-terminal domain-like"/>
    <property type="match status" value="1"/>
</dbReference>
<dbReference type="AlphaFoldDB" id="A0A1L9PIX7"/>
<dbReference type="Pfam" id="PF06722">
    <property type="entry name" value="EryCIII-like_C"/>
    <property type="match status" value="1"/>
</dbReference>
<dbReference type="GO" id="GO:0050661">
    <property type="term" value="F:NADP binding"/>
    <property type="evidence" value="ECO:0007669"/>
    <property type="project" value="InterPro"/>
</dbReference>
<dbReference type="InterPro" id="IPR010610">
    <property type="entry name" value="EryCIII-like_C"/>
</dbReference>
<evidence type="ECO:0000259" key="4">
    <source>
        <dbReference type="Pfam" id="PF06722"/>
    </source>
</evidence>
<evidence type="ECO:0000259" key="5">
    <source>
        <dbReference type="Pfam" id="PF14833"/>
    </source>
</evidence>
<dbReference type="PANTHER" id="PTHR43580:SF3">
    <property type="entry name" value="6-PHOSPHOGLUCONATE DEHYDROGENASE FAMILY PROTEIN (AFU_ORTHOLOGUE AFUA_2G11600)"/>
    <property type="match status" value="1"/>
</dbReference>
<dbReference type="GeneID" id="63730141"/>
<name>A0A1L9PIX7_ASPVE</name>
<keyword evidence="7" id="KW-1185">Reference proteome</keyword>